<reference evidence="3" key="1">
    <citation type="submission" date="2017-09" db="EMBL/GenBank/DDBJ databases">
        <authorList>
            <person name="Regsiter A."/>
            <person name="William W."/>
        </authorList>
    </citation>
    <scope>NUCLEOTIDE SEQUENCE [LARGE SCALE GENOMIC DNA]</scope>
    <source>
        <strain evidence="3">500-1</strain>
    </source>
</reference>
<accession>A0A2C8F928</accession>
<keyword evidence="1" id="KW-1133">Transmembrane helix</keyword>
<protein>
    <recommendedName>
        <fullName evidence="4">DUF3098 domain-containing protein</fullName>
    </recommendedName>
</protein>
<keyword evidence="1" id="KW-0812">Transmembrane</keyword>
<dbReference type="Proteomes" id="UP000219215">
    <property type="component" value="Chromosome DPRO"/>
</dbReference>
<dbReference type="AlphaFoldDB" id="A0A2C8F928"/>
<sequence length="73" mass="8363">MEETTLKRVKSWELLMGLLFIFIGLSGIDSDEMYRWGVQILYPRLFGAVLVAVGFGIPIAAWFLRSPSRKNKE</sequence>
<feature type="transmembrane region" description="Helical" evidence="1">
    <location>
        <begin position="40"/>
        <end position="64"/>
    </location>
</feature>
<gene>
    <name evidence="2" type="ORF">DPRO_2025</name>
</gene>
<evidence type="ECO:0000313" key="2">
    <source>
        <dbReference type="EMBL" id="SOB58929.1"/>
    </source>
</evidence>
<feature type="transmembrane region" description="Helical" evidence="1">
    <location>
        <begin position="12"/>
        <end position="28"/>
    </location>
</feature>
<name>A0A2C8F928_9BACT</name>
<evidence type="ECO:0000313" key="3">
    <source>
        <dbReference type="Proteomes" id="UP000219215"/>
    </source>
</evidence>
<dbReference type="KEGG" id="pprf:DPRO_2025"/>
<keyword evidence="3" id="KW-1185">Reference proteome</keyword>
<keyword evidence="1" id="KW-0472">Membrane</keyword>
<evidence type="ECO:0000256" key="1">
    <source>
        <dbReference type="SAM" id="Phobius"/>
    </source>
</evidence>
<evidence type="ECO:0008006" key="4">
    <source>
        <dbReference type="Google" id="ProtNLM"/>
    </source>
</evidence>
<dbReference type="EMBL" id="LT907975">
    <property type="protein sequence ID" value="SOB58929.1"/>
    <property type="molecule type" value="Genomic_DNA"/>
</dbReference>
<proteinExistence type="predicted"/>
<organism evidence="2 3">
    <name type="scientific">Pseudodesulfovibrio profundus</name>
    <dbReference type="NCBI Taxonomy" id="57320"/>
    <lineage>
        <taxon>Bacteria</taxon>
        <taxon>Pseudomonadati</taxon>
        <taxon>Thermodesulfobacteriota</taxon>
        <taxon>Desulfovibrionia</taxon>
        <taxon>Desulfovibrionales</taxon>
        <taxon>Desulfovibrionaceae</taxon>
    </lineage>
</organism>